<organism evidence="1 2">
    <name type="scientific">Ricinus communis</name>
    <name type="common">Castor bean</name>
    <dbReference type="NCBI Taxonomy" id="3988"/>
    <lineage>
        <taxon>Eukaryota</taxon>
        <taxon>Viridiplantae</taxon>
        <taxon>Streptophyta</taxon>
        <taxon>Embryophyta</taxon>
        <taxon>Tracheophyta</taxon>
        <taxon>Spermatophyta</taxon>
        <taxon>Magnoliopsida</taxon>
        <taxon>eudicotyledons</taxon>
        <taxon>Gunneridae</taxon>
        <taxon>Pentapetalae</taxon>
        <taxon>rosids</taxon>
        <taxon>fabids</taxon>
        <taxon>Malpighiales</taxon>
        <taxon>Euphorbiaceae</taxon>
        <taxon>Acalyphoideae</taxon>
        <taxon>Acalypheae</taxon>
        <taxon>Ricinus</taxon>
    </lineage>
</organism>
<dbReference type="InParanoid" id="B9SKA6"/>
<dbReference type="AlphaFoldDB" id="B9SKA6"/>
<evidence type="ECO:0000313" key="1">
    <source>
        <dbReference type="EMBL" id="EEF36001.1"/>
    </source>
</evidence>
<evidence type="ECO:0000313" key="2">
    <source>
        <dbReference type="Proteomes" id="UP000008311"/>
    </source>
</evidence>
<reference evidence="2" key="1">
    <citation type="journal article" date="2010" name="Nat. Biotechnol.">
        <title>Draft genome sequence of the oilseed species Ricinus communis.</title>
        <authorList>
            <person name="Chan A.P."/>
            <person name="Crabtree J."/>
            <person name="Zhao Q."/>
            <person name="Lorenzi H."/>
            <person name="Orvis J."/>
            <person name="Puiu D."/>
            <person name="Melake-Berhan A."/>
            <person name="Jones K.M."/>
            <person name="Redman J."/>
            <person name="Chen G."/>
            <person name="Cahoon E.B."/>
            <person name="Gedil M."/>
            <person name="Stanke M."/>
            <person name="Haas B.J."/>
            <person name="Wortman J.R."/>
            <person name="Fraser-Liggett C.M."/>
            <person name="Ravel J."/>
            <person name="Rabinowicz P.D."/>
        </authorList>
    </citation>
    <scope>NUCLEOTIDE SEQUENCE [LARGE SCALE GENOMIC DNA]</scope>
    <source>
        <strain evidence="2">cv. Hale</strain>
    </source>
</reference>
<protein>
    <submittedName>
        <fullName evidence="1">Uncharacterized protein</fullName>
    </submittedName>
</protein>
<dbReference type="EMBL" id="EQ974000">
    <property type="protein sequence ID" value="EEF36001.1"/>
    <property type="molecule type" value="Genomic_DNA"/>
</dbReference>
<dbReference type="Proteomes" id="UP000008311">
    <property type="component" value="Unassembled WGS sequence"/>
</dbReference>
<accession>B9SKA6</accession>
<proteinExistence type="predicted"/>
<sequence length="64" mass="7116">MLIEACQSGLEAIPTYAVGAITNVVAVEDIKMAIAEEVLQLRLEKRQRILCQYWLLQASIFGHG</sequence>
<gene>
    <name evidence="1" type="ORF">RCOM_1030210</name>
</gene>
<name>B9SKA6_RICCO</name>
<keyword evidence="2" id="KW-1185">Reference proteome</keyword>